<organism evidence="2 3">
    <name type="scientific">Alishewanella jeotgali KCTC 22429</name>
    <dbReference type="NCBI Taxonomy" id="1129374"/>
    <lineage>
        <taxon>Bacteria</taxon>
        <taxon>Pseudomonadati</taxon>
        <taxon>Pseudomonadota</taxon>
        <taxon>Gammaproteobacteria</taxon>
        <taxon>Alteromonadales</taxon>
        <taxon>Alteromonadaceae</taxon>
        <taxon>Alishewanella</taxon>
    </lineage>
</organism>
<evidence type="ECO:0000313" key="3">
    <source>
        <dbReference type="Proteomes" id="UP000012046"/>
    </source>
</evidence>
<feature type="domain" description="HTH cro/C1-type" evidence="1">
    <location>
        <begin position="1"/>
        <end position="41"/>
    </location>
</feature>
<dbReference type="STRING" id="1129374.AJE_15969"/>
<dbReference type="PROSITE" id="PS50943">
    <property type="entry name" value="HTH_CROC1"/>
    <property type="match status" value="1"/>
</dbReference>
<evidence type="ECO:0000259" key="1">
    <source>
        <dbReference type="PROSITE" id="PS50943"/>
    </source>
</evidence>
<dbReference type="Proteomes" id="UP000012046">
    <property type="component" value="Unassembled WGS sequence"/>
</dbReference>
<reference evidence="2 3" key="1">
    <citation type="journal article" date="2012" name="J. Bacteriol.">
        <title>Genome Sequence of Extracellular-Protease-Producing Alishewanella jeotgali Isolated from Traditional Korean Fermented Seafood.</title>
        <authorList>
            <person name="Jung J."/>
            <person name="Chun J."/>
            <person name="Park W."/>
        </authorList>
    </citation>
    <scope>NUCLEOTIDE SEQUENCE [LARGE SCALE GENOMIC DNA]</scope>
    <source>
        <strain evidence="2 3">KCTC 22429</strain>
    </source>
</reference>
<keyword evidence="3" id="KW-1185">Reference proteome</keyword>
<dbReference type="CDD" id="cd00093">
    <property type="entry name" value="HTH_XRE"/>
    <property type="match status" value="1"/>
</dbReference>
<dbReference type="InterPro" id="IPR001387">
    <property type="entry name" value="Cro/C1-type_HTH"/>
</dbReference>
<accession>H3ZII3</accession>
<evidence type="ECO:0000313" key="2">
    <source>
        <dbReference type="EMBL" id="EHR39633.1"/>
    </source>
</evidence>
<gene>
    <name evidence="2" type="ORF">AJE_15969</name>
</gene>
<proteinExistence type="predicted"/>
<sequence length="191" mass="20906">MAEKTGLHVNTIKGYEQDGRLPDVDYLAQLAIETGHSFADLLNKRLLAGKLGKVAEDQHLMVTEQQEAYSISVTPAAKLPRLKLFGQDRYLYIDEALLPANIDWRDLVLFNIEDGKVGFAMISIEDRDIQDGASYLIDYGTGPVVRTIQFGLAGSIVLVAEGQGGAPLTVSSDQRDLVKVHGKVVCTISYI</sequence>
<dbReference type="AlphaFoldDB" id="H3ZII3"/>
<dbReference type="EMBL" id="AHTH01000050">
    <property type="protein sequence ID" value="EHR39633.1"/>
    <property type="molecule type" value="Genomic_DNA"/>
</dbReference>
<protein>
    <recommendedName>
        <fullName evidence="1">HTH cro/C1-type domain-containing protein</fullName>
    </recommendedName>
</protein>
<comment type="caution">
    <text evidence="2">The sequence shown here is derived from an EMBL/GenBank/DDBJ whole genome shotgun (WGS) entry which is preliminary data.</text>
</comment>
<dbReference type="PATRIC" id="fig|1129374.4.peg.3167"/>
<name>H3ZII3_9ALTE</name>